<sequence>MPHGFPPDLSPLRPGDHAVRIPGYRLVGRLGTGGMGVVYAALDSRGRPVAVKLMRSGMPPDVDHRHRRFQEEVRALQRLRSEHVVPLLDSGVSDGHPWLVTDYVPGRTLQRCGKLSGRRLLLLARGVAAALCAIHRAGVVHRDLKPSNVMVRPDGTPVVLDFGIARAADAQGLTGTGAPPIGTAGTMSPERYRGVSEPPSDVFAWGCVVVFAATGRLPFTASSPEEVMNRVLHSPPELHGLRGPLADLAVRAMDKDPKKRPTAEQLLKELDALGSPRSAAAPRDRPSRKAGDAATLLVLEMQQHHGNPVPWLRRNRERLLGEARRLGLTDRGLRDLVRRVAEEEYLELSELEEALAEIALRLAPHERPRYRGHPVDEDGLVALASGGAQEQALLRRLLGERSVIVERYAARHVCRHGLCVGKHLGRGCRVLRRLRSQVAEVVDRTREPLRELRHQIWAEHDTLGHPQILLPPDRELTDRVYATALLVRRRSAELDRHRAAVLALRCPTRWWTSQQEAVVRADPDTARGLAWVVIASVAADTARRFAEAAGRE</sequence>
<keyword evidence="3 8" id="KW-0418">Kinase</keyword>
<dbReference type="PANTHER" id="PTHR43289">
    <property type="entry name" value="MITOGEN-ACTIVATED PROTEIN KINASE KINASE KINASE 20-RELATED"/>
    <property type="match status" value="1"/>
</dbReference>
<evidence type="ECO:0000256" key="4">
    <source>
        <dbReference type="ARBA" id="ARBA00022840"/>
    </source>
</evidence>
<evidence type="ECO:0000259" key="7">
    <source>
        <dbReference type="PROSITE" id="PS50011"/>
    </source>
</evidence>
<proteinExistence type="predicted"/>
<keyword evidence="4 5" id="KW-0067">ATP-binding</keyword>
<dbReference type="RefSeq" id="WP_068757954.1">
    <property type="nucleotide sequence ID" value="NZ_KQ950184.1"/>
</dbReference>
<dbReference type="PANTHER" id="PTHR43289:SF34">
    <property type="entry name" value="SERINE_THREONINE-PROTEIN KINASE YBDM-RELATED"/>
    <property type="match status" value="1"/>
</dbReference>
<dbReference type="InterPro" id="IPR011009">
    <property type="entry name" value="Kinase-like_dom_sf"/>
</dbReference>
<gene>
    <name evidence="8" type="ORF">AC529_13850</name>
</gene>
<keyword evidence="9" id="KW-1185">Reference proteome</keyword>
<dbReference type="PROSITE" id="PS00107">
    <property type="entry name" value="PROTEIN_KINASE_ATP"/>
    <property type="match status" value="1"/>
</dbReference>
<dbReference type="STRING" id="665004.AC529_13850"/>
<evidence type="ECO:0000256" key="1">
    <source>
        <dbReference type="ARBA" id="ARBA00022679"/>
    </source>
</evidence>
<reference evidence="9" key="1">
    <citation type="journal article" date="2017" name="Acta Aliment.">
        <title>Plant polysaccharide degrading enzyme system of Thermpbifida cellulosilytica TB100 revealed by de novo genome project data.</title>
        <authorList>
            <person name="Toth A."/>
            <person name="Baka E."/>
            <person name="Luzics S."/>
            <person name="Bata-Vidacs I."/>
            <person name="Nagy I."/>
            <person name="Balint B."/>
            <person name="Herceg R."/>
            <person name="Olasz F."/>
            <person name="Wilk T."/>
            <person name="Nagy T."/>
            <person name="Kriszt B."/>
            <person name="Nagy I."/>
            <person name="Kukolya J."/>
        </authorList>
    </citation>
    <scope>NUCLEOTIDE SEQUENCE [LARGE SCALE GENOMIC DNA]</scope>
    <source>
        <strain evidence="9">TB100</strain>
    </source>
</reference>
<organism evidence="8 9">
    <name type="scientific">Thermobifida cellulosilytica TB100</name>
    <dbReference type="NCBI Taxonomy" id="665004"/>
    <lineage>
        <taxon>Bacteria</taxon>
        <taxon>Bacillati</taxon>
        <taxon>Actinomycetota</taxon>
        <taxon>Actinomycetes</taxon>
        <taxon>Streptosporangiales</taxon>
        <taxon>Nocardiopsidaceae</taxon>
        <taxon>Thermobifida</taxon>
    </lineage>
</organism>
<dbReference type="InterPro" id="IPR017441">
    <property type="entry name" value="Protein_kinase_ATP_BS"/>
</dbReference>
<dbReference type="PROSITE" id="PS00108">
    <property type="entry name" value="PROTEIN_KINASE_ST"/>
    <property type="match status" value="1"/>
</dbReference>
<dbReference type="SUPFAM" id="SSF56112">
    <property type="entry name" value="Protein kinase-like (PK-like)"/>
    <property type="match status" value="1"/>
</dbReference>
<dbReference type="GO" id="GO:0005524">
    <property type="term" value="F:ATP binding"/>
    <property type="evidence" value="ECO:0007669"/>
    <property type="project" value="UniProtKB-UniRule"/>
</dbReference>
<dbReference type="Pfam" id="PF00069">
    <property type="entry name" value="Pkinase"/>
    <property type="match status" value="1"/>
</dbReference>
<evidence type="ECO:0000256" key="5">
    <source>
        <dbReference type="PROSITE-ProRule" id="PRU10141"/>
    </source>
</evidence>
<feature type="domain" description="Protein kinase" evidence="7">
    <location>
        <begin position="24"/>
        <end position="273"/>
    </location>
</feature>
<dbReference type="Gene3D" id="3.30.200.20">
    <property type="entry name" value="Phosphorylase Kinase, domain 1"/>
    <property type="match status" value="1"/>
</dbReference>
<evidence type="ECO:0000256" key="3">
    <source>
        <dbReference type="ARBA" id="ARBA00022777"/>
    </source>
</evidence>
<dbReference type="OrthoDB" id="9801841at2"/>
<dbReference type="PATRIC" id="fig|665004.4.peg.3412"/>
<dbReference type="Gene3D" id="1.10.510.10">
    <property type="entry name" value="Transferase(Phosphotransferase) domain 1"/>
    <property type="match status" value="1"/>
</dbReference>
<dbReference type="InterPro" id="IPR008271">
    <property type="entry name" value="Ser/Thr_kinase_AS"/>
</dbReference>
<feature type="region of interest" description="Disordered" evidence="6">
    <location>
        <begin position="268"/>
        <end position="290"/>
    </location>
</feature>
<name>A0A147KFU3_THECS</name>
<protein>
    <submittedName>
        <fullName evidence="8">Tyrosine protein kinase</fullName>
    </submittedName>
</protein>
<evidence type="ECO:0000313" key="8">
    <source>
        <dbReference type="EMBL" id="KUP96130.1"/>
    </source>
</evidence>
<comment type="caution">
    <text evidence="8">The sequence shown here is derived from an EMBL/GenBank/DDBJ whole genome shotgun (WGS) entry which is preliminary data.</text>
</comment>
<feature type="binding site" evidence="5">
    <location>
        <position position="52"/>
    </location>
    <ligand>
        <name>ATP</name>
        <dbReference type="ChEBI" id="CHEBI:30616"/>
    </ligand>
</feature>
<dbReference type="Proteomes" id="UP000074382">
    <property type="component" value="Unassembled WGS sequence"/>
</dbReference>
<keyword evidence="2 5" id="KW-0547">Nucleotide-binding</keyword>
<dbReference type="InterPro" id="IPR000719">
    <property type="entry name" value="Prot_kinase_dom"/>
</dbReference>
<dbReference type="EMBL" id="LGEM01000099">
    <property type="protein sequence ID" value="KUP96130.1"/>
    <property type="molecule type" value="Genomic_DNA"/>
</dbReference>
<dbReference type="GO" id="GO:0004674">
    <property type="term" value="F:protein serine/threonine kinase activity"/>
    <property type="evidence" value="ECO:0007669"/>
    <property type="project" value="TreeGrafter"/>
</dbReference>
<accession>A0A147KFU3</accession>
<evidence type="ECO:0000256" key="2">
    <source>
        <dbReference type="ARBA" id="ARBA00022741"/>
    </source>
</evidence>
<dbReference type="CDD" id="cd14014">
    <property type="entry name" value="STKc_PknB_like"/>
    <property type="match status" value="1"/>
</dbReference>
<evidence type="ECO:0000313" key="9">
    <source>
        <dbReference type="Proteomes" id="UP000074382"/>
    </source>
</evidence>
<evidence type="ECO:0000256" key="6">
    <source>
        <dbReference type="SAM" id="MobiDB-lite"/>
    </source>
</evidence>
<dbReference type="SMART" id="SM00220">
    <property type="entry name" value="S_TKc"/>
    <property type="match status" value="1"/>
</dbReference>
<keyword evidence="1" id="KW-0808">Transferase</keyword>
<dbReference type="AlphaFoldDB" id="A0A147KFU3"/>
<dbReference type="PROSITE" id="PS50011">
    <property type="entry name" value="PROTEIN_KINASE_DOM"/>
    <property type="match status" value="1"/>
</dbReference>